<proteinExistence type="inferred from homology"/>
<dbReference type="GO" id="GO:0042602">
    <property type="term" value="F:riboflavin reductase (NADPH) activity"/>
    <property type="evidence" value="ECO:0007669"/>
    <property type="project" value="TreeGrafter"/>
</dbReference>
<evidence type="ECO:0000313" key="4">
    <source>
        <dbReference type="EMBL" id="PLQ01616.1"/>
    </source>
</evidence>
<dbReference type="InterPro" id="IPR012349">
    <property type="entry name" value="Split_barrel_FMN-bd"/>
</dbReference>
<evidence type="ECO:0000256" key="1">
    <source>
        <dbReference type="ARBA" id="ARBA00008898"/>
    </source>
</evidence>
<dbReference type="SMART" id="SM00903">
    <property type="entry name" value="Flavin_Reduct"/>
    <property type="match status" value="1"/>
</dbReference>
<keyword evidence="2" id="KW-0560">Oxidoreductase</keyword>
<evidence type="ECO:0000259" key="3">
    <source>
        <dbReference type="SMART" id="SM00903"/>
    </source>
</evidence>
<organism evidence="4 5">
    <name type="scientific">Cupriavidus pauculus</name>
    <dbReference type="NCBI Taxonomy" id="82633"/>
    <lineage>
        <taxon>Bacteria</taxon>
        <taxon>Pseudomonadati</taxon>
        <taxon>Pseudomonadota</taxon>
        <taxon>Betaproteobacteria</taxon>
        <taxon>Burkholderiales</taxon>
        <taxon>Burkholderiaceae</taxon>
        <taxon>Cupriavidus</taxon>
    </lineage>
</organism>
<accession>A0A2N5CHA0</accession>
<dbReference type="OrthoDB" id="9792858at2"/>
<dbReference type="Pfam" id="PF01613">
    <property type="entry name" value="Flavin_Reduct"/>
    <property type="match status" value="1"/>
</dbReference>
<feature type="domain" description="Flavin reductase like" evidence="3">
    <location>
        <begin position="48"/>
        <end position="199"/>
    </location>
</feature>
<dbReference type="PANTHER" id="PTHR30466:SF11">
    <property type="entry name" value="FLAVIN-DEPENDENT MONOOXYGENASE, REDUCTASE SUBUNIT HSAB"/>
    <property type="match status" value="1"/>
</dbReference>
<dbReference type="PANTHER" id="PTHR30466">
    <property type="entry name" value="FLAVIN REDUCTASE"/>
    <property type="match status" value="1"/>
</dbReference>
<dbReference type="Proteomes" id="UP000234341">
    <property type="component" value="Unassembled WGS sequence"/>
</dbReference>
<evidence type="ECO:0000256" key="2">
    <source>
        <dbReference type="ARBA" id="ARBA00023002"/>
    </source>
</evidence>
<dbReference type="SUPFAM" id="SSF50475">
    <property type="entry name" value="FMN-binding split barrel"/>
    <property type="match status" value="1"/>
</dbReference>
<dbReference type="GO" id="GO:0010181">
    <property type="term" value="F:FMN binding"/>
    <property type="evidence" value="ECO:0007669"/>
    <property type="project" value="InterPro"/>
</dbReference>
<name>A0A2N5CHA0_9BURK</name>
<comment type="caution">
    <text evidence="4">The sequence shown here is derived from an EMBL/GenBank/DDBJ whole genome shotgun (WGS) entry which is preliminary data.</text>
</comment>
<dbReference type="AlphaFoldDB" id="A0A2N5CHA0"/>
<dbReference type="Gene3D" id="2.30.110.10">
    <property type="entry name" value="Electron Transport, Fmn-binding Protein, Chain A"/>
    <property type="match status" value="1"/>
</dbReference>
<dbReference type="STRING" id="82633.GCA_000974605_03898"/>
<dbReference type="InterPro" id="IPR002563">
    <property type="entry name" value="Flavin_Rdtase-like_dom"/>
</dbReference>
<gene>
    <name evidence="4" type="ORF">CYJ10_08080</name>
</gene>
<evidence type="ECO:0000313" key="5">
    <source>
        <dbReference type="Proteomes" id="UP000234341"/>
    </source>
</evidence>
<comment type="similarity">
    <text evidence="1">Belongs to the non-flavoprotein flavin reductase family.</text>
</comment>
<dbReference type="InterPro" id="IPR050268">
    <property type="entry name" value="NADH-dep_flavin_reductase"/>
</dbReference>
<reference evidence="4 5" key="1">
    <citation type="submission" date="2017-12" db="EMBL/GenBank/DDBJ databases">
        <title>Genome sequence of the active heterotrophic nitrifier-denitrifier, Cupriavidus pauculus UM1.</title>
        <authorList>
            <person name="Putonti C."/>
            <person name="Castignetti D."/>
        </authorList>
    </citation>
    <scope>NUCLEOTIDE SEQUENCE [LARGE SCALE GENOMIC DNA]</scope>
    <source>
        <strain evidence="4 5">UM1</strain>
    </source>
</reference>
<dbReference type="EMBL" id="PJRP01000002">
    <property type="protein sequence ID" value="PLQ01616.1"/>
    <property type="molecule type" value="Genomic_DNA"/>
</dbReference>
<sequence>MRAGHPDMKIMDLCGARDMGIPEVDVPATRGRKAAAPDFDSRHFKHALSQFATGVTVITTRAAGHPHANGAPFVGITASSFNSVSLDPPLVLWSMATRANSLPMFRDGSHYIINVLSASQLDLCQRFATLKGDRFAGVDYRLSETGLPVLANALAWFECHNRSRYDEGDHVIFVGEVERCGILDAGGEPLVFQGAQFSTLCPLDPLEQIEARER</sequence>
<protein>
    <submittedName>
        <fullName evidence="4">Flavin reductase</fullName>
    </submittedName>
</protein>